<sequence length="456" mass="51924">MALKNQHGATYSLEKYLIAININGTHIRVELGGQLGYYIDILACSTKNLTETLRLINELIVPAIQSLCHGVTLIENIMRPECVQNLVPPRYRKSQFVPLQQLKQALLSVPAESMYDYQHTWDSVSDSGKLVLRAGFDLARDLLSDDDFREVLHRRYHDLYNLAVELQVPPENNPDEEDNSLSNVVESDKVDPSFGGIAKGVETVLQRLKIIEQEIRDLKQEIQGMRYYEHRLLIELHRKVNYLVNFNVQVEGRRVPNMFYFVQTENYSRRLVTTVISGLTALRLHMLCEYRREMHVVEDQVGCEVMHIDNTAVKYLAPYMTKFMKLVTFALKIGAHLAAGMGNLIPDLSREVAHLADSSVMYGAAGAVAAGAAGTAAMGRVNGIRNRNKTGDIQQDLRSAQQWVVDFLRDRRCSTGKDIADKFGLWRVRYRDDGHIAWICRRHMTIRANEIIEVPI</sequence>
<dbReference type="PANTHER" id="PTHR47679">
    <property type="entry name" value="PROTEIN TORNADO 1"/>
    <property type="match status" value="1"/>
</dbReference>
<dbReference type="InterPro" id="IPR057263">
    <property type="entry name" value="COR-B"/>
</dbReference>
<organism evidence="3 4">
    <name type="scientific">Hibiscus sabdariffa</name>
    <name type="common">roselle</name>
    <dbReference type="NCBI Taxonomy" id="183260"/>
    <lineage>
        <taxon>Eukaryota</taxon>
        <taxon>Viridiplantae</taxon>
        <taxon>Streptophyta</taxon>
        <taxon>Embryophyta</taxon>
        <taxon>Tracheophyta</taxon>
        <taxon>Spermatophyta</taxon>
        <taxon>Magnoliopsida</taxon>
        <taxon>eudicotyledons</taxon>
        <taxon>Gunneridae</taxon>
        <taxon>Pentapetalae</taxon>
        <taxon>rosids</taxon>
        <taxon>malvids</taxon>
        <taxon>Malvales</taxon>
        <taxon>Malvaceae</taxon>
        <taxon>Malvoideae</taxon>
        <taxon>Hibiscus</taxon>
    </lineage>
</organism>
<comment type="caution">
    <text evidence="3">The sequence shown here is derived from an EMBL/GenBank/DDBJ whole genome shotgun (WGS) entry which is preliminary data.</text>
</comment>
<dbReference type="EMBL" id="JBBPBN010000043">
    <property type="protein sequence ID" value="KAK8997315.1"/>
    <property type="molecule type" value="Genomic_DNA"/>
</dbReference>
<dbReference type="PANTHER" id="PTHR47679:SF1">
    <property type="entry name" value="PROTEIN TORNADO 1"/>
    <property type="match status" value="1"/>
</dbReference>
<dbReference type="Proteomes" id="UP001396334">
    <property type="component" value="Unassembled WGS sequence"/>
</dbReference>
<evidence type="ECO:0000313" key="4">
    <source>
        <dbReference type="Proteomes" id="UP001396334"/>
    </source>
</evidence>
<accession>A0ABR2Q9I1</accession>
<name>A0ABR2Q9I1_9ROSI</name>
<feature type="domain" description="C-terminal of Roc COR-B" evidence="2">
    <location>
        <begin position="4"/>
        <end position="116"/>
    </location>
</feature>
<evidence type="ECO:0000256" key="1">
    <source>
        <dbReference type="ARBA" id="ARBA00022737"/>
    </source>
</evidence>
<keyword evidence="1" id="KW-0677">Repeat</keyword>
<reference evidence="3 4" key="1">
    <citation type="journal article" date="2024" name="G3 (Bethesda)">
        <title>Genome assembly of Hibiscus sabdariffa L. provides insights into metabolisms of medicinal natural products.</title>
        <authorList>
            <person name="Kim T."/>
        </authorList>
    </citation>
    <scope>NUCLEOTIDE SEQUENCE [LARGE SCALE GENOMIC DNA]</scope>
    <source>
        <strain evidence="3">TK-2024</strain>
        <tissue evidence="3">Old leaves</tissue>
    </source>
</reference>
<evidence type="ECO:0000313" key="3">
    <source>
        <dbReference type="EMBL" id="KAK8997315.1"/>
    </source>
</evidence>
<evidence type="ECO:0000259" key="2">
    <source>
        <dbReference type="Pfam" id="PF25497"/>
    </source>
</evidence>
<protein>
    <recommendedName>
        <fullName evidence="2">C-terminal of Roc COR-B domain-containing protein</fullName>
    </recommendedName>
</protein>
<proteinExistence type="predicted"/>
<gene>
    <name evidence="3" type="ORF">V6N11_020796</name>
</gene>
<keyword evidence="4" id="KW-1185">Reference proteome</keyword>
<dbReference type="Pfam" id="PF25497">
    <property type="entry name" value="COR-B"/>
    <property type="match status" value="1"/>
</dbReference>